<proteinExistence type="predicted"/>
<evidence type="ECO:0000313" key="2">
    <source>
        <dbReference type="Proteomes" id="UP000298138"/>
    </source>
</evidence>
<dbReference type="EMBL" id="ML220136">
    <property type="protein sequence ID" value="TGZ78964.1"/>
    <property type="molecule type" value="Genomic_DNA"/>
</dbReference>
<keyword evidence="2" id="KW-1185">Reference proteome</keyword>
<sequence length="92" mass="10405">MFALMSMALGFPTDCFSGLFCKASVSSVFSYRLGLFSHLVLRFFGDGLVWCIYFCFRVSIPHFPFLGPRRNGISLTAMLEGILVARRVYMCL</sequence>
<accession>A0A4V3SI66</accession>
<dbReference type="AlphaFoldDB" id="A0A4V3SI66"/>
<name>A0A4V3SI66_9PEZI</name>
<reference evidence="1 2" key="1">
    <citation type="submission" date="2019-04" db="EMBL/GenBank/DDBJ databases">
        <title>Comparative genomics and transcriptomics to analyze fruiting body development in filamentous ascomycetes.</title>
        <authorList>
            <consortium name="DOE Joint Genome Institute"/>
            <person name="Lutkenhaus R."/>
            <person name="Traeger S."/>
            <person name="Breuer J."/>
            <person name="Kuo A."/>
            <person name="Lipzen A."/>
            <person name="Pangilinan J."/>
            <person name="Dilworth D."/>
            <person name="Sandor L."/>
            <person name="Poggeler S."/>
            <person name="Barry K."/>
            <person name="Grigoriev I.V."/>
            <person name="Nowrousian M."/>
        </authorList>
    </citation>
    <scope>NUCLEOTIDE SEQUENCE [LARGE SCALE GENOMIC DNA]</scope>
    <source>
        <strain evidence="1 2">CBS 389.68</strain>
    </source>
</reference>
<organism evidence="1 2">
    <name type="scientific">Ascodesmis nigricans</name>
    <dbReference type="NCBI Taxonomy" id="341454"/>
    <lineage>
        <taxon>Eukaryota</taxon>
        <taxon>Fungi</taxon>
        <taxon>Dikarya</taxon>
        <taxon>Ascomycota</taxon>
        <taxon>Pezizomycotina</taxon>
        <taxon>Pezizomycetes</taxon>
        <taxon>Pezizales</taxon>
        <taxon>Ascodesmidaceae</taxon>
        <taxon>Ascodesmis</taxon>
    </lineage>
</organism>
<evidence type="ECO:0000313" key="1">
    <source>
        <dbReference type="EMBL" id="TGZ78964.1"/>
    </source>
</evidence>
<dbReference type="InParanoid" id="A0A4V3SI66"/>
<protein>
    <submittedName>
        <fullName evidence="1">Uncharacterized protein</fullName>
    </submittedName>
</protein>
<gene>
    <name evidence="1" type="ORF">EX30DRAFT_126322</name>
</gene>
<dbReference type="Proteomes" id="UP000298138">
    <property type="component" value="Unassembled WGS sequence"/>
</dbReference>